<gene>
    <name evidence="5" type="ORF">EV214_10641</name>
</gene>
<dbReference type="PROSITE" id="PS00041">
    <property type="entry name" value="HTH_ARAC_FAMILY_1"/>
    <property type="match status" value="1"/>
</dbReference>
<sequence length="287" mass="33697">MLYNFTRCLEKNSEYETDYLKILYYDLKKGYKGTYRSYEYNRICTIHSGSKHVTINEGSQFVYSPSEFILLPPHSSVEMDIPEDTNAIVFEISDQIVDKIKDNIQNKFDTALIHEDANDIKLHSIKTIRSQISRINNTLMINDPDKGFLIDLITQELVYHLIKNNFLPDEMNYNLNDPIEYTLKYMHTHIHEAIYLSDLANELNISQSSLSSKFKTATGFTPKEYFNMIKIKKSKDELLSKSVTEVCYSLGFENISYFINLFKKHYGETPKKYAMRMSRYNTNRPLR</sequence>
<dbReference type="InterPro" id="IPR009594">
    <property type="entry name" value="Tscrpt_reg_HTH_AraC_N"/>
</dbReference>
<dbReference type="InterPro" id="IPR009057">
    <property type="entry name" value="Homeodomain-like_sf"/>
</dbReference>
<comment type="caution">
    <text evidence="5">The sequence shown here is derived from an EMBL/GenBank/DDBJ whole genome shotgun (WGS) entry which is preliminary data.</text>
</comment>
<name>A0A4R2L0T1_9FIRM</name>
<dbReference type="PROSITE" id="PS01124">
    <property type="entry name" value="HTH_ARAC_FAMILY_2"/>
    <property type="match status" value="1"/>
</dbReference>
<evidence type="ECO:0000313" key="6">
    <source>
        <dbReference type="Proteomes" id="UP000294919"/>
    </source>
</evidence>
<dbReference type="GO" id="GO:0043565">
    <property type="term" value="F:sequence-specific DNA binding"/>
    <property type="evidence" value="ECO:0007669"/>
    <property type="project" value="InterPro"/>
</dbReference>
<keyword evidence="3" id="KW-0804">Transcription</keyword>
<evidence type="ECO:0000256" key="2">
    <source>
        <dbReference type="ARBA" id="ARBA00023125"/>
    </source>
</evidence>
<dbReference type="PANTHER" id="PTHR43280:SF2">
    <property type="entry name" value="HTH-TYPE TRANSCRIPTIONAL REGULATOR EXSA"/>
    <property type="match status" value="1"/>
</dbReference>
<dbReference type="Proteomes" id="UP000294919">
    <property type="component" value="Unassembled WGS sequence"/>
</dbReference>
<dbReference type="InterPro" id="IPR020449">
    <property type="entry name" value="Tscrpt_reg_AraC-type_HTH"/>
</dbReference>
<dbReference type="PANTHER" id="PTHR43280">
    <property type="entry name" value="ARAC-FAMILY TRANSCRIPTIONAL REGULATOR"/>
    <property type="match status" value="1"/>
</dbReference>
<dbReference type="AlphaFoldDB" id="A0A4R2L0T1"/>
<proteinExistence type="predicted"/>
<reference evidence="5 6" key="1">
    <citation type="submission" date="2019-03" db="EMBL/GenBank/DDBJ databases">
        <title>Genomic Encyclopedia of Type Strains, Phase IV (KMG-IV): sequencing the most valuable type-strain genomes for metagenomic binning, comparative biology and taxonomic classification.</title>
        <authorList>
            <person name="Goeker M."/>
        </authorList>
    </citation>
    <scope>NUCLEOTIDE SEQUENCE [LARGE SCALE GENOMIC DNA]</scope>
    <source>
        <strain evidence="5 6">DSM 102940</strain>
    </source>
</reference>
<dbReference type="PRINTS" id="PR00032">
    <property type="entry name" value="HTHARAC"/>
</dbReference>
<dbReference type="Pfam" id="PF12833">
    <property type="entry name" value="HTH_18"/>
    <property type="match status" value="1"/>
</dbReference>
<accession>A0A4R2L0T1</accession>
<evidence type="ECO:0000256" key="1">
    <source>
        <dbReference type="ARBA" id="ARBA00023015"/>
    </source>
</evidence>
<dbReference type="InterPro" id="IPR018062">
    <property type="entry name" value="HTH_AraC-typ_CS"/>
</dbReference>
<evidence type="ECO:0000259" key="4">
    <source>
        <dbReference type="PROSITE" id="PS01124"/>
    </source>
</evidence>
<dbReference type="EMBL" id="SLWV01000006">
    <property type="protein sequence ID" value="TCO77399.1"/>
    <property type="molecule type" value="Genomic_DNA"/>
</dbReference>
<dbReference type="GO" id="GO:0003700">
    <property type="term" value="F:DNA-binding transcription factor activity"/>
    <property type="evidence" value="ECO:0007669"/>
    <property type="project" value="InterPro"/>
</dbReference>
<protein>
    <submittedName>
        <fullName evidence="5">AraC family transcriptional regulator</fullName>
    </submittedName>
</protein>
<dbReference type="SUPFAM" id="SSF46689">
    <property type="entry name" value="Homeodomain-like"/>
    <property type="match status" value="2"/>
</dbReference>
<evidence type="ECO:0000256" key="3">
    <source>
        <dbReference type="ARBA" id="ARBA00023163"/>
    </source>
</evidence>
<keyword evidence="6" id="KW-1185">Reference proteome</keyword>
<dbReference type="RefSeq" id="WP_165916273.1">
    <property type="nucleotide sequence ID" value="NZ_SLWV01000006.1"/>
</dbReference>
<organism evidence="5 6">
    <name type="scientific">Marinisporobacter balticus</name>
    <dbReference type="NCBI Taxonomy" id="2018667"/>
    <lineage>
        <taxon>Bacteria</taxon>
        <taxon>Bacillati</taxon>
        <taxon>Bacillota</taxon>
        <taxon>Clostridia</taxon>
        <taxon>Peptostreptococcales</taxon>
        <taxon>Thermotaleaceae</taxon>
        <taxon>Marinisporobacter</taxon>
    </lineage>
</organism>
<dbReference type="InterPro" id="IPR018060">
    <property type="entry name" value="HTH_AraC"/>
</dbReference>
<keyword evidence="2" id="KW-0238">DNA-binding</keyword>
<dbReference type="Gene3D" id="1.10.10.60">
    <property type="entry name" value="Homeodomain-like"/>
    <property type="match status" value="2"/>
</dbReference>
<dbReference type="SMART" id="SM00342">
    <property type="entry name" value="HTH_ARAC"/>
    <property type="match status" value="1"/>
</dbReference>
<feature type="domain" description="HTH araC/xylS-type" evidence="4">
    <location>
        <begin position="180"/>
        <end position="276"/>
    </location>
</feature>
<dbReference type="Pfam" id="PF06719">
    <property type="entry name" value="AraC_N"/>
    <property type="match status" value="1"/>
</dbReference>
<keyword evidence="1" id="KW-0805">Transcription regulation</keyword>
<evidence type="ECO:0000313" key="5">
    <source>
        <dbReference type="EMBL" id="TCO77399.1"/>
    </source>
</evidence>